<dbReference type="KEGG" id="spq:SPAB_04103"/>
<evidence type="ECO:0000313" key="1">
    <source>
        <dbReference type="EMBL" id="ABX69428.1"/>
    </source>
</evidence>
<gene>
    <name evidence="1" type="ordered locus">SPAB_04103</name>
</gene>
<organism evidence="1 2">
    <name type="scientific">Salmonella paratyphi B (strain ATCC BAA-1250 / SPB7)</name>
    <dbReference type="NCBI Taxonomy" id="1016998"/>
    <lineage>
        <taxon>Bacteria</taxon>
        <taxon>Pseudomonadati</taxon>
        <taxon>Pseudomonadota</taxon>
        <taxon>Gammaproteobacteria</taxon>
        <taxon>Enterobacterales</taxon>
        <taxon>Enterobacteriaceae</taxon>
        <taxon>Salmonella</taxon>
    </lineage>
</organism>
<evidence type="ECO:0000313" key="2">
    <source>
        <dbReference type="Proteomes" id="UP000008556"/>
    </source>
</evidence>
<protein>
    <submittedName>
        <fullName evidence="1">Uncharacterized protein</fullName>
    </submittedName>
</protein>
<sequence>MSVGLINVAPSWVVIMSDGGVNALSDLQTTTNNRRK</sequence>
<dbReference type="AlphaFoldDB" id="A0A6C6Z6C7"/>
<reference evidence="1 2" key="1">
    <citation type="submission" date="2007-11" db="EMBL/GenBank/DDBJ databases">
        <authorList>
            <consortium name="The Salmonella enterica serovar Paratyphi B Genome Sequencing Project"/>
            <person name="McClelland M."/>
            <person name="Sanderson E.K."/>
            <person name="Porwollik S."/>
            <person name="Spieth J."/>
            <person name="Clifton W.S."/>
            <person name="Fulton R."/>
            <person name="Cordes M."/>
            <person name="Wollam A."/>
            <person name="Shah N."/>
            <person name="Pepin K."/>
            <person name="Bhonagiri V."/>
            <person name="Nash W."/>
            <person name="Johnson M."/>
            <person name="Thiruvilangam P."/>
            <person name="Wilson R."/>
        </authorList>
    </citation>
    <scope>NUCLEOTIDE SEQUENCE [LARGE SCALE GENOMIC DNA]</scope>
    <source>
        <strain evidence="2">ATCC BAA-1250 / SPB7</strain>
    </source>
</reference>
<name>A0A6C6Z6C7_SALPB</name>
<proteinExistence type="predicted"/>
<dbReference type="Proteomes" id="UP000008556">
    <property type="component" value="Chromosome"/>
</dbReference>
<dbReference type="EMBL" id="CP000886">
    <property type="protein sequence ID" value="ABX69428.1"/>
    <property type="molecule type" value="Genomic_DNA"/>
</dbReference>
<accession>A0A6C6Z6C7</accession>